<dbReference type="Pfam" id="PF00561">
    <property type="entry name" value="Abhydrolase_1"/>
    <property type="match status" value="1"/>
</dbReference>
<evidence type="ECO:0000256" key="5">
    <source>
        <dbReference type="ARBA" id="ARBA00023098"/>
    </source>
</evidence>
<dbReference type="InterPro" id="IPR029058">
    <property type="entry name" value="AB_hydrolase_fold"/>
</dbReference>
<evidence type="ECO:0000256" key="6">
    <source>
        <dbReference type="ARBA" id="ARBA00023180"/>
    </source>
</evidence>
<dbReference type="PANTHER" id="PTHR11005">
    <property type="entry name" value="LYSOSOMAL ACID LIPASE-RELATED"/>
    <property type="match status" value="1"/>
</dbReference>
<gene>
    <name evidence="8" type="ORF">CLODIP_2_CD11296</name>
</gene>
<keyword evidence="6" id="KW-0325">Glycoprotein</keyword>
<organism evidence="8 9">
    <name type="scientific">Cloeon dipterum</name>
    <dbReference type="NCBI Taxonomy" id="197152"/>
    <lineage>
        <taxon>Eukaryota</taxon>
        <taxon>Metazoa</taxon>
        <taxon>Ecdysozoa</taxon>
        <taxon>Arthropoda</taxon>
        <taxon>Hexapoda</taxon>
        <taxon>Insecta</taxon>
        <taxon>Pterygota</taxon>
        <taxon>Palaeoptera</taxon>
        <taxon>Ephemeroptera</taxon>
        <taxon>Pisciforma</taxon>
        <taxon>Baetidae</taxon>
        <taxon>Cloeon</taxon>
    </lineage>
</organism>
<accession>A0A8S1D0D1</accession>
<keyword evidence="4" id="KW-0442">Lipid degradation</keyword>
<evidence type="ECO:0000313" key="9">
    <source>
        <dbReference type="Proteomes" id="UP000494165"/>
    </source>
</evidence>
<evidence type="ECO:0000259" key="7">
    <source>
        <dbReference type="Pfam" id="PF00561"/>
    </source>
</evidence>
<name>A0A8S1D0D1_9INSE</name>
<dbReference type="AlphaFoldDB" id="A0A8S1D0D1"/>
<proteinExistence type="inferred from homology"/>
<dbReference type="SUPFAM" id="SSF53474">
    <property type="entry name" value="alpha/beta-Hydrolases"/>
    <property type="match status" value="1"/>
</dbReference>
<protein>
    <recommendedName>
        <fullName evidence="7">AB hydrolase-1 domain-containing protein</fullName>
    </recommendedName>
</protein>
<keyword evidence="3" id="KW-0378">Hydrolase</keyword>
<dbReference type="OrthoDB" id="9974421at2759"/>
<evidence type="ECO:0000256" key="1">
    <source>
        <dbReference type="ARBA" id="ARBA00010701"/>
    </source>
</evidence>
<dbReference type="FunFam" id="3.40.50.1820:FF:000057">
    <property type="entry name" value="Lipase"/>
    <property type="match status" value="1"/>
</dbReference>
<comment type="caution">
    <text evidence="8">The sequence shown here is derived from an EMBL/GenBank/DDBJ whole genome shotgun (WGS) entry which is preliminary data.</text>
</comment>
<sequence>MGNSRGSTYSRNHTTLNPDTDSEFWNFSWHEMGHFDITAEIDYVLEQTNNTELVYMGHSQGTTQFFVMLSEKPEYNAKIKQMHALAPVAFMSGVRSPLALIAPFVDQIEWIMSMFGVDEFLPSSGFMEFIGQALCNDGAWTQVICSNVLFLIVGFDSKQLNETTLPVIMSHTPAGAATKQILHYAQEMNSAKFRQYDYGYFDNMDHYGQHTPPQYDLSKITAKIYLHYSENDWMSHPNDVVELFEKLPNCLGKFRVPLPEFNHLDFLWAIDVKELLYNTIFSLLNRE</sequence>
<dbReference type="InterPro" id="IPR000073">
    <property type="entry name" value="AB_hydrolase_1"/>
</dbReference>
<comment type="similarity">
    <text evidence="1">Belongs to the AB hydrolase superfamily. Lipase family.</text>
</comment>
<keyword evidence="5" id="KW-0443">Lipid metabolism</keyword>
<evidence type="ECO:0000256" key="2">
    <source>
        <dbReference type="ARBA" id="ARBA00022729"/>
    </source>
</evidence>
<reference evidence="8 9" key="1">
    <citation type="submission" date="2020-04" db="EMBL/GenBank/DDBJ databases">
        <authorList>
            <person name="Alioto T."/>
            <person name="Alioto T."/>
            <person name="Gomez Garrido J."/>
        </authorList>
    </citation>
    <scope>NUCLEOTIDE SEQUENCE [LARGE SCALE GENOMIC DNA]</scope>
</reference>
<dbReference type="GO" id="GO:0016042">
    <property type="term" value="P:lipid catabolic process"/>
    <property type="evidence" value="ECO:0007669"/>
    <property type="project" value="UniProtKB-KW"/>
</dbReference>
<dbReference type="Proteomes" id="UP000494165">
    <property type="component" value="Unassembled WGS sequence"/>
</dbReference>
<keyword evidence="2" id="KW-0732">Signal</keyword>
<keyword evidence="9" id="KW-1185">Reference proteome</keyword>
<dbReference type="EMBL" id="CADEPI010000088">
    <property type="protein sequence ID" value="CAB3373682.1"/>
    <property type="molecule type" value="Genomic_DNA"/>
</dbReference>
<dbReference type="GO" id="GO:0016787">
    <property type="term" value="F:hydrolase activity"/>
    <property type="evidence" value="ECO:0007669"/>
    <property type="project" value="UniProtKB-KW"/>
</dbReference>
<evidence type="ECO:0000313" key="8">
    <source>
        <dbReference type="EMBL" id="CAB3373682.1"/>
    </source>
</evidence>
<evidence type="ECO:0000256" key="3">
    <source>
        <dbReference type="ARBA" id="ARBA00022801"/>
    </source>
</evidence>
<feature type="domain" description="AB hydrolase-1" evidence="7">
    <location>
        <begin position="2"/>
        <end position="90"/>
    </location>
</feature>
<dbReference type="Gene3D" id="3.40.50.1820">
    <property type="entry name" value="alpha/beta hydrolase"/>
    <property type="match status" value="1"/>
</dbReference>
<evidence type="ECO:0000256" key="4">
    <source>
        <dbReference type="ARBA" id="ARBA00022963"/>
    </source>
</evidence>